<feature type="transmembrane region" description="Helical" evidence="1">
    <location>
        <begin position="63"/>
        <end position="83"/>
    </location>
</feature>
<keyword evidence="1" id="KW-0812">Transmembrane</keyword>
<keyword evidence="1" id="KW-1133">Transmembrane helix</keyword>
<dbReference type="AlphaFoldDB" id="A0AAC9RPQ3"/>
<keyword evidence="1" id="KW-0472">Membrane</keyword>
<sequence>MKKMSNTTTALLVKLLMTFVAAWLTLGFMDGNPFIWVATVAVIGTALNYILGDLVVLPNLGNVIASIGDGVMAALVAYIIVLFTVNFNTIWGILIGFAIIVVVVKFFFHMCLQCDDKVAPKER</sequence>
<feature type="transmembrane region" description="Helical" evidence="1">
    <location>
        <begin position="12"/>
        <end position="28"/>
    </location>
</feature>
<accession>A0AAC9RPQ3</accession>
<feature type="transmembrane region" description="Helical" evidence="1">
    <location>
        <begin position="34"/>
        <end position="51"/>
    </location>
</feature>
<evidence type="ECO:0000313" key="3">
    <source>
        <dbReference type="Proteomes" id="UP000192478"/>
    </source>
</evidence>
<dbReference type="Proteomes" id="UP000192478">
    <property type="component" value="Chromosome"/>
</dbReference>
<evidence type="ECO:0008006" key="4">
    <source>
        <dbReference type="Google" id="ProtNLM"/>
    </source>
</evidence>
<organism evidence="2 3">
    <name type="scientific">Clostridium formicaceticum</name>
    <dbReference type="NCBI Taxonomy" id="1497"/>
    <lineage>
        <taxon>Bacteria</taxon>
        <taxon>Bacillati</taxon>
        <taxon>Bacillota</taxon>
        <taxon>Clostridia</taxon>
        <taxon>Eubacteriales</taxon>
        <taxon>Clostridiaceae</taxon>
        <taxon>Clostridium</taxon>
    </lineage>
</organism>
<evidence type="ECO:0000313" key="2">
    <source>
        <dbReference type="EMBL" id="ARE89005.1"/>
    </source>
</evidence>
<dbReference type="EMBL" id="CP020559">
    <property type="protein sequence ID" value="ARE89005.1"/>
    <property type="molecule type" value="Genomic_DNA"/>
</dbReference>
<proteinExistence type="predicted"/>
<name>A0AAC9RPQ3_9CLOT</name>
<dbReference type="Pfam" id="PF10710">
    <property type="entry name" value="DUF2512"/>
    <property type="match status" value="1"/>
</dbReference>
<feature type="transmembrane region" description="Helical" evidence="1">
    <location>
        <begin position="89"/>
        <end position="108"/>
    </location>
</feature>
<dbReference type="InterPro" id="IPR019649">
    <property type="entry name" value="DUF2512"/>
</dbReference>
<evidence type="ECO:0000256" key="1">
    <source>
        <dbReference type="SAM" id="Phobius"/>
    </source>
</evidence>
<reference evidence="2 3" key="1">
    <citation type="submission" date="2017-03" db="EMBL/GenBank/DDBJ databases">
        <title>Complete sequence of Clostridium formicaceticum DSM 92.</title>
        <authorList>
            <person name="Poehlein A."/>
            <person name="Karl M."/>
            <person name="Bengelsdorf F.R."/>
            <person name="Duerre P."/>
            <person name="Daniel R."/>
        </authorList>
    </citation>
    <scope>NUCLEOTIDE SEQUENCE [LARGE SCALE GENOMIC DNA]</scope>
    <source>
        <strain evidence="2 3">DSM 92</strain>
    </source>
</reference>
<gene>
    <name evidence="2" type="ORF">CLFO_34110</name>
</gene>
<protein>
    <recommendedName>
        <fullName evidence="4">DUF2512 domain-containing protein</fullName>
    </recommendedName>
</protein>